<feature type="compositionally biased region" description="Basic and acidic residues" evidence="1">
    <location>
        <begin position="394"/>
        <end position="412"/>
    </location>
</feature>
<name>A0A310SCA0_9HYME</name>
<evidence type="ECO:0000313" key="3">
    <source>
        <dbReference type="Proteomes" id="UP000250275"/>
    </source>
</evidence>
<dbReference type="Proteomes" id="UP000250275">
    <property type="component" value="Unassembled WGS sequence"/>
</dbReference>
<evidence type="ECO:0000313" key="2">
    <source>
        <dbReference type="EMBL" id="OAD51883.1"/>
    </source>
</evidence>
<dbReference type="EMBL" id="KQ783379">
    <property type="protein sequence ID" value="OAD51883.1"/>
    <property type="molecule type" value="Genomic_DNA"/>
</dbReference>
<feature type="compositionally biased region" description="Basic and acidic residues" evidence="1">
    <location>
        <begin position="346"/>
        <end position="362"/>
    </location>
</feature>
<dbReference type="Pfam" id="PF00612">
    <property type="entry name" value="IQ"/>
    <property type="match status" value="2"/>
</dbReference>
<dbReference type="AlphaFoldDB" id="A0A310SCA0"/>
<evidence type="ECO:0000256" key="1">
    <source>
        <dbReference type="SAM" id="MobiDB-lite"/>
    </source>
</evidence>
<accession>A0A310SCA0</accession>
<feature type="region of interest" description="Disordered" evidence="1">
    <location>
        <begin position="312"/>
        <end position="419"/>
    </location>
</feature>
<keyword evidence="3" id="KW-1185">Reference proteome</keyword>
<organism evidence="2 3">
    <name type="scientific">Eufriesea mexicana</name>
    <dbReference type="NCBI Taxonomy" id="516756"/>
    <lineage>
        <taxon>Eukaryota</taxon>
        <taxon>Metazoa</taxon>
        <taxon>Ecdysozoa</taxon>
        <taxon>Arthropoda</taxon>
        <taxon>Hexapoda</taxon>
        <taxon>Insecta</taxon>
        <taxon>Pterygota</taxon>
        <taxon>Neoptera</taxon>
        <taxon>Endopterygota</taxon>
        <taxon>Hymenoptera</taxon>
        <taxon>Apocrita</taxon>
        <taxon>Aculeata</taxon>
        <taxon>Apoidea</taxon>
        <taxon>Anthophila</taxon>
        <taxon>Apidae</taxon>
        <taxon>Eufriesea</taxon>
    </lineage>
</organism>
<reference evidence="2 3" key="1">
    <citation type="submission" date="2015-07" db="EMBL/GenBank/DDBJ databases">
        <title>The genome of Eufriesea mexicana.</title>
        <authorList>
            <person name="Pan H."/>
            <person name="Kapheim K."/>
        </authorList>
    </citation>
    <scope>NUCLEOTIDE SEQUENCE [LARGE SCALE GENOMIC DNA]</scope>
    <source>
        <strain evidence="2">0111107269</strain>
        <tissue evidence="2">Whole body</tissue>
    </source>
</reference>
<sequence length="419" mass="47829">MIRFLEENSGQTSVPHCETQSNLKKRTVFFLLNQVDQTGTIGSCGQSRKQHTTREPGHFVHTLPGWFHFGADRCRGSTDPNPTFDDQSMISIRSILEATGATRGDAERAAIVIQAAFRGHYERMVLNEAQGKVQWQRAVTNTLDILKKAGATAAEISKATRLVKFAYRGYYTRRNQKMGVPEAEEEPLKKDERILEPVEAVQAVAWMEMMYEDSGLTLEKANEAASIIQKAYKMYRARRHCYDVQQLESTKTMVADAVIDKLHQRIFKKVTMSGNIPVEYGTRDEIIAESTKFQVSFKEKLRVTRLKKEGHFEHGEYEEGDEEQEDKSEVEDVPSTPVLKLKPKYRPVDPEIKLKTEDREEQLTEGEETEGEATETEITLEQSTTSPELQSEIESERPTDSEFEDHVEKDETGINNWIL</sequence>
<protein>
    <submittedName>
        <fullName evidence="2">Uncharacterized protein</fullName>
    </submittedName>
</protein>
<proteinExistence type="predicted"/>
<feature type="compositionally biased region" description="Acidic residues" evidence="1">
    <location>
        <begin position="363"/>
        <end position="375"/>
    </location>
</feature>
<dbReference type="InterPro" id="IPR000048">
    <property type="entry name" value="IQ_motif_EF-hand-BS"/>
</dbReference>
<dbReference type="PROSITE" id="PS50096">
    <property type="entry name" value="IQ"/>
    <property type="match status" value="1"/>
</dbReference>
<dbReference type="SMART" id="SM00015">
    <property type="entry name" value="IQ"/>
    <property type="match status" value="3"/>
</dbReference>
<dbReference type="OrthoDB" id="26525at2759"/>
<feature type="compositionally biased region" description="Acidic residues" evidence="1">
    <location>
        <begin position="318"/>
        <end position="332"/>
    </location>
</feature>
<gene>
    <name evidence="2" type="ORF">WN48_04186</name>
</gene>